<dbReference type="InterPro" id="IPR019307">
    <property type="entry name" value="RNA-bd_AU-1/RNase_E/G"/>
</dbReference>
<dbReference type="Proteomes" id="UP000693972">
    <property type="component" value="Unassembled WGS sequence"/>
</dbReference>
<proteinExistence type="predicted"/>
<dbReference type="GO" id="GO:0004519">
    <property type="term" value="F:endonuclease activity"/>
    <property type="evidence" value="ECO:0007669"/>
    <property type="project" value="UniProtKB-KW"/>
</dbReference>
<dbReference type="GO" id="GO:0003723">
    <property type="term" value="F:RNA binding"/>
    <property type="evidence" value="ECO:0007669"/>
    <property type="project" value="UniProtKB-KW"/>
</dbReference>
<evidence type="ECO:0000256" key="7">
    <source>
        <dbReference type="ARBA" id="ARBA00022884"/>
    </source>
</evidence>
<name>A0A975TXY1_9RHOB</name>
<keyword evidence="2" id="KW-0540">Nuclease</keyword>
<dbReference type="Pfam" id="PF10150">
    <property type="entry name" value="RNase_E_G"/>
    <property type="match status" value="2"/>
</dbReference>
<protein>
    <submittedName>
        <fullName evidence="10">Ribonuclease E/G</fullName>
    </submittedName>
</protein>
<evidence type="ECO:0000313" key="11">
    <source>
        <dbReference type="Proteomes" id="UP000693972"/>
    </source>
</evidence>
<dbReference type="GO" id="GO:0016787">
    <property type="term" value="F:hydrolase activity"/>
    <property type="evidence" value="ECO:0007669"/>
    <property type="project" value="UniProtKB-KW"/>
</dbReference>
<dbReference type="GO" id="GO:0005737">
    <property type="term" value="C:cytoplasm"/>
    <property type="evidence" value="ECO:0007669"/>
    <property type="project" value="TreeGrafter"/>
</dbReference>
<dbReference type="InterPro" id="IPR004659">
    <property type="entry name" value="RNase_E/G"/>
</dbReference>
<evidence type="ECO:0000256" key="3">
    <source>
        <dbReference type="ARBA" id="ARBA00022723"/>
    </source>
</evidence>
<dbReference type="EMBL" id="CP078073">
    <property type="protein sequence ID" value="QXL89445.1"/>
    <property type="molecule type" value="Genomic_DNA"/>
</dbReference>
<dbReference type="RefSeq" id="WP_257892485.1">
    <property type="nucleotide sequence ID" value="NZ_JAIMBW010000001.1"/>
</dbReference>
<gene>
    <name evidence="9" type="ORF">KUL25_08060</name>
    <name evidence="10" type="ORF">KUL25_08065</name>
</gene>
<keyword evidence="4" id="KW-0255">Endonuclease</keyword>
<dbReference type="AlphaFoldDB" id="A0A975TXY1"/>
<evidence type="ECO:0000313" key="10">
    <source>
        <dbReference type="EMBL" id="QXL89445.1"/>
    </source>
</evidence>
<keyword evidence="11" id="KW-1185">Reference proteome</keyword>
<evidence type="ECO:0000259" key="8">
    <source>
        <dbReference type="Pfam" id="PF10150"/>
    </source>
</evidence>
<reference evidence="10 11" key="1">
    <citation type="submission" date="2021-07" db="EMBL/GenBank/DDBJ databases">
        <title>Karlodiniumbacter phycospheric gen. nov., sp. nov., a phycosphere bacterium isolated from karlodinium veneficum.</title>
        <authorList>
            <person name="Peng Y."/>
            <person name="Jiang L."/>
            <person name="Lee J."/>
        </authorList>
    </citation>
    <scope>NUCLEOTIDE SEQUENCE</scope>
    <source>
        <strain evidence="10 11">N5</strain>
    </source>
</reference>
<sequence>MKGTVVLLDEVAGRRAAALMVDGKLHDIFIDPPEGAPPGIGAISRAKADRPLKGQGGITLHLGDGHMGYMRRAKDIAPGDAFLVQVSGVAEPGKASPVTPDLIFKSRYCIVTPFKPGLNVSRAIRDEDERDRLLEIAHESRAATEGYGLIVRSSADGAHAEEIHDDIYAMCKTATMVVSEMEGPPEWLLDADDAHTRAWREWDAPDEVIEGGFADHGVLEAVDMALAARQALPGGAYAFIEATRALVAIDVNTGADHSLAAGLKANLALVRDLPRLTRIKGLGGQITLDLAPMPKRDRKQVEDAVKKAFRQGGGDVVVAGWTPLGMLELTRKRDRAPLSQVWPG</sequence>
<comment type="cofactor">
    <cofactor evidence="1">
        <name>Mg(2+)</name>
        <dbReference type="ChEBI" id="CHEBI:18420"/>
    </cofactor>
</comment>
<evidence type="ECO:0000256" key="1">
    <source>
        <dbReference type="ARBA" id="ARBA00001946"/>
    </source>
</evidence>
<evidence type="ECO:0000313" key="9">
    <source>
        <dbReference type="EMBL" id="MBY4892716.1"/>
    </source>
</evidence>
<evidence type="ECO:0000256" key="2">
    <source>
        <dbReference type="ARBA" id="ARBA00022722"/>
    </source>
</evidence>
<dbReference type="PANTHER" id="PTHR30001">
    <property type="entry name" value="RIBONUCLEASE"/>
    <property type="match status" value="1"/>
</dbReference>
<evidence type="ECO:0000256" key="6">
    <source>
        <dbReference type="ARBA" id="ARBA00022842"/>
    </source>
</evidence>
<keyword evidence="7" id="KW-0694">RNA-binding</keyword>
<keyword evidence="3" id="KW-0479">Metal-binding</keyword>
<dbReference type="EMBL" id="JAIMBW010000001">
    <property type="protein sequence ID" value="MBY4892716.1"/>
    <property type="molecule type" value="Genomic_DNA"/>
</dbReference>
<dbReference type="PANTHER" id="PTHR30001:SF1">
    <property type="entry name" value="RIBONUCLEASE E_G-LIKE PROTEIN, CHLOROPLASTIC"/>
    <property type="match status" value="1"/>
</dbReference>
<dbReference type="GO" id="GO:0004540">
    <property type="term" value="F:RNA nuclease activity"/>
    <property type="evidence" value="ECO:0007669"/>
    <property type="project" value="InterPro"/>
</dbReference>
<evidence type="ECO:0000256" key="4">
    <source>
        <dbReference type="ARBA" id="ARBA00022759"/>
    </source>
</evidence>
<keyword evidence="5" id="KW-0378">Hydrolase</keyword>
<dbReference type="GO" id="GO:0046872">
    <property type="term" value="F:metal ion binding"/>
    <property type="evidence" value="ECO:0007669"/>
    <property type="project" value="UniProtKB-KW"/>
</dbReference>
<accession>A0A975TXY1</accession>
<feature type="domain" description="RNA-binding protein AU-1/Ribonuclease E/G" evidence="8">
    <location>
        <begin position="105"/>
        <end position="201"/>
    </location>
</feature>
<evidence type="ECO:0000256" key="5">
    <source>
        <dbReference type="ARBA" id="ARBA00022801"/>
    </source>
</evidence>
<organism evidence="10">
    <name type="scientific">Gymnodinialimonas phycosphaerae</name>
    <dbReference type="NCBI Taxonomy" id="2841589"/>
    <lineage>
        <taxon>Bacteria</taxon>
        <taxon>Pseudomonadati</taxon>
        <taxon>Pseudomonadota</taxon>
        <taxon>Alphaproteobacteria</taxon>
        <taxon>Rhodobacterales</taxon>
        <taxon>Paracoccaceae</taxon>
        <taxon>Gymnodinialimonas</taxon>
    </lineage>
</organism>
<dbReference type="GO" id="GO:0006364">
    <property type="term" value="P:rRNA processing"/>
    <property type="evidence" value="ECO:0007669"/>
    <property type="project" value="TreeGrafter"/>
</dbReference>
<feature type="domain" description="RNA-binding protein AU-1/Ribonuclease E/G" evidence="8">
    <location>
        <begin position="213"/>
        <end position="333"/>
    </location>
</feature>
<keyword evidence="6" id="KW-0460">Magnesium</keyword>